<dbReference type="InterPro" id="IPR051887">
    <property type="entry name" value="GH18_Domain-Containing"/>
</dbReference>
<proteinExistence type="predicted"/>
<keyword evidence="2" id="KW-0326">Glycosidase</keyword>
<dbReference type="Gene3D" id="3.20.20.80">
    <property type="entry name" value="Glycosidases"/>
    <property type="match status" value="1"/>
</dbReference>
<organism evidence="4 5">
    <name type="scientific">candidate division WWE3 bacterium CG08_land_8_20_14_0_20_41_10</name>
    <dbReference type="NCBI Taxonomy" id="1975085"/>
    <lineage>
        <taxon>Bacteria</taxon>
        <taxon>Katanobacteria</taxon>
    </lineage>
</organism>
<keyword evidence="1" id="KW-0378">Hydrolase</keyword>
<gene>
    <name evidence="4" type="ORF">COT50_04305</name>
</gene>
<dbReference type="GO" id="GO:0009313">
    <property type="term" value="P:oligosaccharide catabolic process"/>
    <property type="evidence" value="ECO:0007669"/>
    <property type="project" value="TreeGrafter"/>
</dbReference>
<dbReference type="InterPro" id="IPR001223">
    <property type="entry name" value="Glyco_hydro18_cat"/>
</dbReference>
<evidence type="ECO:0000256" key="2">
    <source>
        <dbReference type="ARBA" id="ARBA00023295"/>
    </source>
</evidence>
<comment type="caution">
    <text evidence="4">The sequence shown here is derived from an EMBL/GenBank/DDBJ whole genome shotgun (WGS) entry which is preliminary data.</text>
</comment>
<dbReference type="SMART" id="SM00636">
    <property type="entry name" value="Glyco_18"/>
    <property type="match status" value="1"/>
</dbReference>
<dbReference type="GO" id="GO:0008061">
    <property type="term" value="F:chitin binding"/>
    <property type="evidence" value="ECO:0007669"/>
    <property type="project" value="InterPro"/>
</dbReference>
<dbReference type="Pfam" id="PF00704">
    <property type="entry name" value="Glyco_hydro_18"/>
    <property type="match status" value="1"/>
</dbReference>
<dbReference type="InterPro" id="IPR029070">
    <property type="entry name" value="Chitinase_insertion_sf"/>
</dbReference>
<dbReference type="Proteomes" id="UP000231252">
    <property type="component" value="Unassembled WGS sequence"/>
</dbReference>
<reference evidence="5" key="1">
    <citation type="submission" date="2017-09" db="EMBL/GenBank/DDBJ databases">
        <title>Depth-based differentiation of microbial function through sediment-hosted aquifers and enrichment of novel symbionts in the deep terrestrial subsurface.</title>
        <authorList>
            <person name="Probst A.J."/>
            <person name="Ladd B."/>
            <person name="Jarett J.K."/>
            <person name="Geller-Mcgrath D.E."/>
            <person name="Sieber C.M.K."/>
            <person name="Emerson J.B."/>
            <person name="Anantharaman K."/>
            <person name="Thomas B.C."/>
            <person name="Malmstrom R."/>
            <person name="Stieglmeier M."/>
            <person name="Klingl A."/>
            <person name="Woyke T."/>
            <person name="Ryan C.M."/>
            <person name="Banfield J.F."/>
        </authorList>
    </citation>
    <scope>NUCLEOTIDE SEQUENCE [LARGE SCALE GENOMIC DNA]</scope>
</reference>
<evidence type="ECO:0000256" key="1">
    <source>
        <dbReference type="ARBA" id="ARBA00022801"/>
    </source>
</evidence>
<name>A0A2H0XAU8_UNCKA</name>
<evidence type="ECO:0000259" key="3">
    <source>
        <dbReference type="PROSITE" id="PS51910"/>
    </source>
</evidence>
<dbReference type="InterPro" id="IPR017853">
    <property type="entry name" value="GH"/>
</dbReference>
<dbReference type="PANTHER" id="PTHR46290">
    <property type="entry name" value="DI-N-ACETYLCHITOBIASE"/>
    <property type="match status" value="1"/>
</dbReference>
<feature type="non-terminal residue" evidence="4">
    <location>
        <position position="1"/>
    </location>
</feature>
<sequence>CWNNLIEDVEQELTWAGIKDVNVDFEYPAYTTPENAQKYSQLVGVLNKHLDSTIGDSFVVVSAYADSADRATRSDVRLTDPKSLAENADVLFIMAYDFHQPESATAGPVSPLEGSYTTSRLNLTTALKAYLEVVPASKLILGLPFYGYNWVVEDALPMSTRIAGNESIGFSKSISYAEVTDLLIKKQLTPLWDNTSKTPYVNYIDKETGSKHQIWYDNGESLKYKANLAQKNHLLGVGVWAVGFEGGYINLWDAFRTQL</sequence>
<dbReference type="PROSITE" id="PS51910">
    <property type="entry name" value="GH18_2"/>
    <property type="match status" value="1"/>
</dbReference>
<dbReference type="AlphaFoldDB" id="A0A2H0XAU8"/>
<dbReference type="SUPFAM" id="SSF51445">
    <property type="entry name" value="(Trans)glycosidases"/>
    <property type="match status" value="1"/>
</dbReference>
<accession>A0A2H0XAU8</accession>
<dbReference type="EMBL" id="PEYU01000099">
    <property type="protein sequence ID" value="PIS21981.1"/>
    <property type="molecule type" value="Genomic_DNA"/>
</dbReference>
<evidence type="ECO:0000313" key="4">
    <source>
        <dbReference type="EMBL" id="PIS21981.1"/>
    </source>
</evidence>
<protein>
    <recommendedName>
        <fullName evidence="3">GH18 domain-containing protein</fullName>
    </recommendedName>
</protein>
<dbReference type="GO" id="GO:0016798">
    <property type="term" value="F:hydrolase activity, acting on glycosyl bonds"/>
    <property type="evidence" value="ECO:0007669"/>
    <property type="project" value="UniProtKB-KW"/>
</dbReference>
<evidence type="ECO:0000313" key="5">
    <source>
        <dbReference type="Proteomes" id="UP000231252"/>
    </source>
</evidence>
<dbReference type="InterPro" id="IPR011583">
    <property type="entry name" value="Chitinase_II/V-like_cat"/>
</dbReference>
<dbReference type="PANTHER" id="PTHR46290:SF1">
    <property type="entry name" value="DI-N-ACETYLCHITOBIASE"/>
    <property type="match status" value="1"/>
</dbReference>
<feature type="domain" description="GH18" evidence="3">
    <location>
        <begin position="1"/>
        <end position="259"/>
    </location>
</feature>
<dbReference type="Gene3D" id="3.10.50.10">
    <property type="match status" value="1"/>
</dbReference>